<evidence type="ECO:0000259" key="2">
    <source>
        <dbReference type="Pfam" id="PF12697"/>
    </source>
</evidence>
<gene>
    <name evidence="3" type="ORF">DV711_11890</name>
</gene>
<dbReference type="AlphaFoldDB" id="A0A369WC31"/>
<dbReference type="Proteomes" id="UP000253769">
    <property type="component" value="Unassembled WGS sequence"/>
</dbReference>
<dbReference type="OrthoDB" id="5729753at2"/>
<keyword evidence="3" id="KW-0378">Hydrolase</keyword>
<keyword evidence="4" id="KW-1185">Reference proteome</keyword>
<dbReference type="InterPro" id="IPR050266">
    <property type="entry name" value="AB_hydrolase_sf"/>
</dbReference>
<proteinExistence type="predicted"/>
<organism evidence="3 4">
    <name type="scientific">Motiliproteus coralliicola</name>
    <dbReference type="NCBI Taxonomy" id="2283196"/>
    <lineage>
        <taxon>Bacteria</taxon>
        <taxon>Pseudomonadati</taxon>
        <taxon>Pseudomonadota</taxon>
        <taxon>Gammaproteobacteria</taxon>
        <taxon>Oceanospirillales</taxon>
        <taxon>Oceanospirillaceae</taxon>
        <taxon>Motiliproteus</taxon>
    </lineage>
</organism>
<dbReference type="PANTHER" id="PTHR43798:SF33">
    <property type="entry name" value="HYDROLASE, PUTATIVE (AFU_ORTHOLOGUE AFUA_2G14860)-RELATED"/>
    <property type="match status" value="1"/>
</dbReference>
<evidence type="ECO:0000313" key="3">
    <source>
        <dbReference type="EMBL" id="RDE19580.1"/>
    </source>
</evidence>
<evidence type="ECO:0000256" key="1">
    <source>
        <dbReference type="SAM" id="MobiDB-lite"/>
    </source>
</evidence>
<dbReference type="GO" id="GO:0016020">
    <property type="term" value="C:membrane"/>
    <property type="evidence" value="ECO:0007669"/>
    <property type="project" value="TreeGrafter"/>
</dbReference>
<feature type="region of interest" description="Disordered" evidence="1">
    <location>
        <begin position="1"/>
        <end position="21"/>
    </location>
</feature>
<dbReference type="GO" id="GO:0046464">
    <property type="term" value="P:acylglycerol catabolic process"/>
    <property type="evidence" value="ECO:0007669"/>
    <property type="project" value="TreeGrafter"/>
</dbReference>
<accession>A0A369WC31</accession>
<dbReference type="GO" id="GO:0047372">
    <property type="term" value="F:monoacylglycerol lipase activity"/>
    <property type="evidence" value="ECO:0007669"/>
    <property type="project" value="TreeGrafter"/>
</dbReference>
<comment type="caution">
    <text evidence="3">The sequence shown here is derived from an EMBL/GenBank/DDBJ whole genome shotgun (WGS) entry which is preliminary data.</text>
</comment>
<name>A0A369WC31_9GAMM</name>
<dbReference type="Gene3D" id="3.40.50.1820">
    <property type="entry name" value="alpha/beta hydrolase"/>
    <property type="match status" value="1"/>
</dbReference>
<dbReference type="PANTHER" id="PTHR43798">
    <property type="entry name" value="MONOACYLGLYCEROL LIPASE"/>
    <property type="match status" value="1"/>
</dbReference>
<reference evidence="3 4" key="1">
    <citation type="submission" date="2018-07" db="EMBL/GenBank/DDBJ databases">
        <title>Motiliproteus coralliicola sp. nov., a bacterium isolated from Coral.</title>
        <authorList>
            <person name="Wang G."/>
        </authorList>
    </citation>
    <scope>NUCLEOTIDE SEQUENCE [LARGE SCALE GENOMIC DNA]</scope>
    <source>
        <strain evidence="3 4">C34</strain>
    </source>
</reference>
<dbReference type="Pfam" id="PF12697">
    <property type="entry name" value="Abhydrolase_6"/>
    <property type="match status" value="1"/>
</dbReference>
<dbReference type="InterPro" id="IPR029058">
    <property type="entry name" value="AB_hydrolase_fold"/>
</dbReference>
<protein>
    <submittedName>
        <fullName evidence="3">Alpha/beta hydrolase</fullName>
    </submittedName>
</protein>
<dbReference type="InterPro" id="IPR000073">
    <property type="entry name" value="AB_hydrolase_1"/>
</dbReference>
<evidence type="ECO:0000313" key="4">
    <source>
        <dbReference type="Proteomes" id="UP000253769"/>
    </source>
</evidence>
<sequence>MFAPMFKIPKPTDSTSSDHSRECQLWQQQFEQRFERWSVPVNGRRLGGYRSLSEGEYRRQICWLHGNGFNSLAYAPILAALSDPDYSTQTGLGLYTTDLPGHGHSQTTGKPWPVWRELASYVEQGMVQQLPANSDVERIGIGHSLGGVVSLLQAHQYPDRFDRLLLLDPVLFTPGIVAAQQVLKALGLWRWMPMPKVTRRRDSRWQSVSLMHQQLAQKGFYRSWDPQALAGFVAGGHQVVAQGAAQRVELSCPPEWEARIFSSVPQRLTQAIREVRIPVHVLCARNSFPFILKGTRRAAQINPHISYQVWGEGHCFPMEQPHQTAALIKEWLARTT</sequence>
<dbReference type="PRINTS" id="PR00111">
    <property type="entry name" value="ABHYDROLASE"/>
</dbReference>
<dbReference type="EMBL" id="QQOH01000003">
    <property type="protein sequence ID" value="RDE19580.1"/>
    <property type="molecule type" value="Genomic_DNA"/>
</dbReference>
<feature type="domain" description="AB hydrolase-1" evidence="2">
    <location>
        <begin position="64"/>
        <end position="326"/>
    </location>
</feature>
<dbReference type="SUPFAM" id="SSF53474">
    <property type="entry name" value="alpha/beta-Hydrolases"/>
    <property type="match status" value="1"/>
</dbReference>